<dbReference type="GO" id="GO:0000160">
    <property type="term" value="P:phosphorelay signal transduction system"/>
    <property type="evidence" value="ECO:0007669"/>
    <property type="project" value="InterPro"/>
</dbReference>
<proteinExistence type="predicted"/>
<reference evidence="3" key="2">
    <citation type="journal article" date="2014" name="ISME J.">
        <title>Microbial stratification in low pH oxic and suboxic macroscopic growths along an acid mine drainage.</title>
        <authorList>
            <person name="Mendez-Garcia C."/>
            <person name="Mesa V."/>
            <person name="Sprenger R.R."/>
            <person name="Richter M."/>
            <person name="Diez M.S."/>
            <person name="Solano J."/>
            <person name="Bargiela R."/>
            <person name="Golyshina O.V."/>
            <person name="Manteca A."/>
            <person name="Ramos J.L."/>
            <person name="Gallego J.R."/>
            <person name="Llorente I."/>
            <person name="Martins Dos Santos V.A."/>
            <person name="Jensen O.N."/>
            <person name="Pelaez A.I."/>
            <person name="Sanchez J."/>
            <person name="Ferrer M."/>
        </authorList>
    </citation>
    <scope>NUCLEOTIDE SEQUENCE</scope>
</reference>
<dbReference type="InterPro" id="IPR058245">
    <property type="entry name" value="NreC/VraR/RcsB-like_REC"/>
</dbReference>
<dbReference type="EMBL" id="AUZX01001338">
    <property type="protein sequence ID" value="EQD79359.1"/>
    <property type="molecule type" value="Genomic_DNA"/>
</dbReference>
<evidence type="ECO:0000259" key="2">
    <source>
        <dbReference type="PROSITE" id="PS50110"/>
    </source>
</evidence>
<reference evidence="3" key="1">
    <citation type="submission" date="2013-08" db="EMBL/GenBank/DDBJ databases">
        <authorList>
            <person name="Mendez C."/>
            <person name="Richter M."/>
            <person name="Ferrer M."/>
            <person name="Sanchez J."/>
        </authorList>
    </citation>
    <scope>NUCLEOTIDE SEQUENCE</scope>
</reference>
<dbReference type="SUPFAM" id="SSF52172">
    <property type="entry name" value="CheY-like"/>
    <property type="match status" value="1"/>
</dbReference>
<evidence type="ECO:0000256" key="1">
    <source>
        <dbReference type="ARBA" id="ARBA00023125"/>
    </source>
</evidence>
<feature type="domain" description="Response regulatory" evidence="2">
    <location>
        <begin position="5"/>
        <end position="121"/>
    </location>
</feature>
<dbReference type="AlphaFoldDB" id="T1A973"/>
<keyword evidence="1" id="KW-0238">DNA-binding</keyword>
<dbReference type="Pfam" id="PF00072">
    <property type="entry name" value="Response_reg"/>
    <property type="match status" value="1"/>
</dbReference>
<name>T1A973_9ZZZZ</name>
<dbReference type="PANTHER" id="PTHR43214">
    <property type="entry name" value="TWO-COMPONENT RESPONSE REGULATOR"/>
    <property type="match status" value="1"/>
</dbReference>
<dbReference type="CDD" id="cd17535">
    <property type="entry name" value="REC_NarL-like"/>
    <property type="match status" value="1"/>
</dbReference>
<gene>
    <name evidence="5" type="ORF">B1A_01777</name>
    <name evidence="3" type="ORF">B1B_10164</name>
    <name evidence="4" type="ORF">B2A_01286</name>
</gene>
<dbReference type="InterPro" id="IPR001789">
    <property type="entry name" value="Sig_transdc_resp-reg_receiver"/>
</dbReference>
<evidence type="ECO:0000313" key="5">
    <source>
        <dbReference type="EMBL" id="EQD79359.1"/>
    </source>
</evidence>
<dbReference type="PROSITE" id="PS50110">
    <property type="entry name" value="RESPONSE_REGULATORY"/>
    <property type="match status" value="1"/>
</dbReference>
<dbReference type="GO" id="GO:0003677">
    <property type="term" value="F:DNA binding"/>
    <property type="evidence" value="ECO:0007669"/>
    <property type="project" value="UniProtKB-KW"/>
</dbReference>
<protein>
    <submittedName>
        <fullName evidence="3">Response regulator receiver domain-containing protein</fullName>
    </submittedName>
</protein>
<dbReference type="SMART" id="SM00448">
    <property type="entry name" value="REC"/>
    <property type="match status" value="1"/>
</dbReference>
<evidence type="ECO:0000313" key="3">
    <source>
        <dbReference type="EMBL" id="EQD53572.1"/>
    </source>
</evidence>
<dbReference type="InterPro" id="IPR039420">
    <property type="entry name" value="WalR-like"/>
</dbReference>
<accession>T1A973</accession>
<sequence>MPRLKVLVADDHPLFVESVASLLAAQPGVQVIGLARSGEEALSLCESLKPDVVLLDVAMPGIGGLGAAEALKKQPGSPKVVLITLYDDPEYRERAQELGVDGFVNKIEFAAVIGPILGEMAASITP</sequence>
<comment type="caution">
    <text evidence="3">The sequence shown here is derived from an EMBL/GenBank/DDBJ whole genome shotgun (WGS) entry which is preliminary data.</text>
</comment>
<dbReference type="Gene3D" id="3.40.50.2300">
    <property type="match status" value="1"/>
</dbReference>
<dbReference type="InterPro" id="IPR011006">
    <property type="entry name" value="CheY-like_superfamily"/>
</dbReference>
<dbReference type="EMBL" id="AUZY01006688">
    <property type="protein sequence ID" value="EQD53572.1"/>
    <property type="molecule type" value="Genomic_DNA"/>
</dbReference>
<dbReference type="EMBL" id="AUZZ01000956">
    <property type="protein sequence ID" value="EQD66101.1"/>
    <property type="molecule type" value="Genomic_DNA"/>
</dbReference>
<evidence type="ECO:0000313" key="4">
    <source>
        <dbReference type="EMBL" id="EQD66101.1"/>
    </source>
</evidence>
<organism evidence="3">
    <name type="scientific">mine drainage metagenome</name>
    <dbReference type="NCBI Taxonomy" id="410659"/>
    <lineage>
        <taxon>unclassified sequences</taxon>
        <taxon>metagenomes</taxon>
        <taxon>ecological metagenomes</taxon>
    </lineage>
</organism>